<accession>A0AAV8UJV7</accession>
<evidence type="ECO:0000313" key="1">
    <source>
        <dbReference type="EMBL" id="KAJ8902304.1"/>
    </source>
</evidence>
<gene>
    <name evidence="1" type="ORF">NDN08_006711</name>
</gene>
<sequence length="492" mass="55618">MTLALDSALRSLVADVGETYHECEGSPYSSGETSSWRGFNSMTDAELDAEIDAHGDFGISRKRRASRIVFLETCGRAKYARREDEELTCSLNDELWDRIVCELLEQDLLGAMQLRRVNRQLERVVSRSGLWARMLERLVADMEIVEDGTSVKTSTGTILSWSACEEAIKLIRMVLPPVCFGSLVFGGEKVGHEKYEGIAGLHSRGFLSAKHDRVAFLFQMVGKRTFSEIKSLGKIATIEFREQNGMMAVQPVSPRLILKRVFERVSKRGSSLREVFEQVLRNKKLLRLRWAEFEKILEGGGNLALKGCALHEGYAQGRLDLEEAVRLIRYMRERIEFCLREKRMESGLLGHGYRLNALSSGSTGFIQNRNTSGTMQDVVDNTLEMAFYSERTPYIFLRETLDPSGEDFEVSEMIEKALTELLDAGPIAVVPQTRSSGLVADELVDRTEACKFLRRVALFWFVLALPSTGRVYQENEIPLNRTITEFRNIHAG</sequence>
<organism evidence="1 2">
    <name type="scientific">Rhodosorus marinus</name>
    <dbReference type="NCBI Taxonomy" id="101924"/>
    <lineage>
        <taxon>Eukaryota</taxon>
        <taxon>Rhodophyta</taxon>
        <taxon>Stylonematophyceae</taxon>
        <taxon>Stylonematales</taxon>
        <taxon>Stylonemataceae</taxon>
        <taxon>Rhodosorus</taxon>
    </lineage>
</organism>
<dbReference type="Proteomes" id="UP001157974">
    <property type="component" value="Unassembled WGS sequence"/>
</dbReference>
<dbReference type="EMBL" id="JAMWBK010000009">
    <property type="protein sequence ID" value="KAJ8902304.1"/>
    <property type="molecule type" value="Genomic_DNA"/>
</dbReference>
<dbReference type="AlphaFoldDB" id="A0AAV8UJV7"/>
<reference evidence="1 2" key="1">
    <citation type="journal article" date="2023" name="Nat. Commun.">
        <title>Origin of minicircular mitochondrial genomes in red algae.</title>
        <authorList>
            <person name="Lee Y."/>
            <person name="Cho C.H."/>
            <person name="Lee Y.M."/>
            <person name="Park S.I."/>
            <person name="Yang J.H."/>
            <person name="West J.A."/>
            <person name="Bhattacharya D."/>
            <person name="Yoon H.S."/>
        </authorList>
    </citation>
    <scope>NUCLEOTIDE SEQUENCE [LARGE SCALE GENOMIC DNA]</scope>
    <source>
        <strain evidence="1 2">CCMP1338</strain>
        <tissue evidence="1">Whole cell</tissue>
    </source>
</reference>
<protein>
    <recommendedName>
        <fullName evidence="3">F-box domain-containing protein</fullName>
    </recommendedName>
</protein>
<proteinExistence type="predicted"/>
<keyword evidence="2" id="KW-1185">Reference proteome</keyword>
<evidence type="ECO:0008006" key="3">
    <source>
        <dbReference type="Google" id="ProtNLM"/>
    </source>
</evidence>
<comment type="caution">
    <text evidence="1">The sequence shown here is derived from an EMBL/GenBank/DDBJ whole genome shotgun (WGS) entry which is preliminary data.</text>
</comment>
<evidence type="ECO:0000313" key="2">
    <source>
        <dbReference type="Proteomes" id="UP001157974"/>
    </source>
</evidence>
<name>A0AAV8UJV7_9RHOD</name>